<evidence type="ECO:0000256" key="1">
    <source>
        <dbReference type="ARBA" id="ARBA00004571"/>
    </source>
</evidence>
<evidence type="ECO:0000256" key="4">
    <source>
        <dbReference type="ARBA" id="ARBA00022692"/>
    </source>
</evidence>
<dbReference type="Pfam" id="PF07715">
    <property type="entry name" value="Plug"/>
    <property type="match status" value="1"/>
</dbReference>
<dbReference type="InterPro" id="IPR036942">
    <property type="entry name" value="Beta-barrel_TonB_sf"/>
</dbReference>
<keyword evidence="6 8" id="KW-0472">Membrane</keyword>
<evidence type="ECO:0000256" key="10">
    <source>
        <dbReference type="SAM" id="SignalP"/>
    </source>
</evidence>
<keyword evidence="7 8" id="KW-0998">Cell outer membrane</keyword>
<dbReference type="InterPro" id="IPR037066">
    <property type="entry name" value="Plug_dom_sf"/>
</dbReference>
<dbReference type="GO" id="GO:0009279">
    <property type="term" value="C:cell outer membrane"/>
    <property type="evidence" value="ECO:0007669"/>
    <property type="project" value="UniProtKB-SubCell"/>
</dbReference>
<dbReference type="EMBL" id="DYUD01000020">
    <property type="protein sequence ID" value="HJG89069.1"/>
    <property type="molecule type" value="Genomic_DNA"/>
</dbReference>
<dbReference type="InterPro" id="IPR008969">
    <property type="entry name" value="CarboxyPept-like_regulatory"/>
</dbReference>
<evidence type="ECO:0000256" key="6">
    <source>
        <dbReference type="ARBA" id="ARBA00023136"/>
    </source>
</evidence>
<comment type="subcellular location">
    <subcellularLocation>
        <location evidence="1 8">Cell outer membrane</location>
        <topology evidence="1 8">Multi-pass membrane protein</topology>
    </subcellularLocation>
</comment>
<dbReference type="InterPro" id="IPR039426">
    <property type="entry name" value="TonB-dep_rcpt-like"/>
</dbReference>
<feature type="domain" description="TonB-dependent receptor plug" evidence="12">
    <location>
        <begin position="138"/>
        <end position="264"/>
    </location>
</feature>
<dbReference type="SUPFAM" id="SSF49464">
    <property type="entry name" value="Carboxypeptidase regulatory domain-like"/>
    <property type="match status" value="1"/>
</dbReference>
<keyword evidence="5 9" id="KW-0798">TonB box</keyword>
<keyword evidence="3 8" id="KW-1134">Transmembrane beta strand</keyword>
<feature type="chain" id="PRO_5036965081" evidence="10">
    <location>
        <begin position="27"/>
        <end position="1077"/>
    </location>
</feature>
<sequence>MKKNQTCKIGLLALTLSLFAPCMANAMGQPAGQAAAKETQLNKHRIKGVVSDETGEPLIGVSVLVRGTAIGASTNIDGVYSIEVPNNNAVLDFSYVGYQKASLSLAGATSYDVVMKEETRVLDEVVVTAMGISRESKTLTYATQTIKNEEVTRIKETNFINSLQGKSAGLTIVPNNTGAGGGATKIVLRGSTSILGTNQPLIVIDGVPMQNGMGTQVGEGMINGGARSGDDLLSTINPEDIDNMTILKGPNAAALYGSAANNGVIIITTKSGAAGAVKVNISSSTSVETIAMYPKTQQIYGLSGNNQWSAWGPKIGTRSADEVASAPYLMNSARNAVKDFFNMGLTTNNGLTLSGGTENFRTYFSYNNTYQMGLIPNNKFNRHNVMLKESFSLFDKRINISTSLNWIHQRTDNGPVVGKALSALHALYRTPADVDMRYFKHNYQHPGTAADDIVSNPITGNPKLEGQPVQTWYWYDQYLNNPYWVANMLTDINKRDRLLANVTLDAKIWQNIKYQTRFSVDYVAGNNLNEEYASMFRTAFDYVGGKYYSSNSRSSDIYNDHMLTWNDRFADKIDVNAAVGTSFTRHYDRNTNITTAIDTCGIPNAFVPQNSVKKRPDNPNGSATSAYDSWNNSDWSSAVFATASIGLFDKIYLDGSYRVEWAQSFQQFTQGSGYKSFDYYSAGANVLLDKFLPRRDWLNQLKWRGSWSVVGNPIPNTLFARQTIDFATGVVGTRPPLFDNPLPETTSSFETGLDVWMFENKFNFDLTYYNSTLRNQFLYITTANGESKPVNTGVIRNYGLEFQAAYRWNFHKDWRWQTGFNIAWNDNRILETYKTESGAPYEVQQGPNAFKIKYIEGGRFGDIYVNSFARDENGYIQITDAGNYENAVPVMSSGKYETYVGNMTSPITLGWNNTFNWKNWTLYFLIDGRIGGKVMSLTEADLDLYGLSERSAQDRLNGERVIQNGKEYVLKELPDGSGHKVSVENYYTTIGAFPMEDHVYDATNLRMRDISLSYDMPNLFGKSQGMTVQFSVKNAFFIYKNSPVDPDISVSANVYSGIDSYALPTTRSFALTLKFNL</sequence>
<evidence type="ECO:0000256" key="7">
    <source>
        <dbReference type="ARBA" id="ARBA00023237"/>
    </source>
</evidence>
<comment type="caution">
    <text evidence="13">The sequence shown here is derived from an EMBL/GenBank/DDBJ whole genome shotgun (WGS) entry which is preliminary data.</text>
</comment>
<dbReference type="InterPro" id="IPR012910">
    <property type="entry name" value="Plug_dom"/>
</dbReference>
<dbReference type="Gene3D" id="2.170.130.10">
    <property type="entry name" value="TonB-dependent receptor, plug domain"/>
    <property type="match status" value="1"/>
</dbReference>
<dbReference type="AlphaFoldDB" id="A0A921MR84"/>
<dbReference type="InterPro" id="IPR000531">
    <property type="entry name" value="Beta-barrel_TonB"/>
</dbReference>
<dbReference type="InterPro" id="IPR023997">
    <property type="entry name" value="TonB-dep_OMP_SusC/RagA_CS"/>
</dbReference>
<evidence type="ECO:0000259" key="12">
    <source>
        <dbReference type="Pfam" id="PF07715"/>
    </source>
</evidence>
<dbReference type="Pfam" id="PF00593">
    <property type="entry name" value="TonB_dep_Rec_b-barrel"/>
    <property type="match status" value="1"/>
</dbReference>
<evidence type="ECO:0000313" key="13">
    <source>
        <dbReference type="EMBL" id="HJG89069.1"/>
    </source>
</evidence>
<reference evidence="13" key="2">
    <citation type="submission" date="2021-09" db="EMBL/GenBank/DDBJ databases">
        <authorList>
            <person name="Gilroy R."/>
        </authorList>
    </citation>
    <scope>NUCLEOTIDE SEQUENCE</scope>
    <source>
        <strain evidence="13">CHK121-7720</strain>
    </source>
</reference>
<protein>
    <submittedName>
        <fullName evidence="13">SusC/RagA family TonB-linked outer membrane protein</fullName>
    </submittedName>
</protein>
<dbReference type="Gene3D" id="2.60.40.1120">
    <property type="entry name" value="Carboxypeptidase-like, regulatory domain"/>
    <property type="match status" value="1"/>
</dbReference>
<organism evidence="13 14">
    <name type="scientific">Barnesiella viscericola</name>
    <dbReference type="NCBI Taxonomy" id="397865"/>
    <lineage>
        <taxon>Bacteria</taxon>
        <taxon>Pseudomonadati</taxon>
        <taxon>Bacteroidota</taxon>
        <taxon>Bacteroidia</taxon>
        <taxon>Bacteroidales</taxon>
        <taxon>Barnesiellaceae</taxon>
        <taxon>Barnesiella</taxon>
    </lineage>
</organism>
<dbReference type="Gene3D" id="2.40.170.20">
    <property type="entry name" value="TonB-dependent receptor, beta-barrel domain"/>
    <property type="match status" value="1"/>
</dbReference>
<evidence type="ECO:0000259" key="11">
    <source>
        <dbReference type="Pfam" id="PF00593"/>
    </source>
</evidence>
<dbReference type="SUPFAM" id="SSF56935">
    <property type="entry name" value="Porins"/>
    <property type="match status" value="1"/>
</dbReference>
<evidence type="ECO:0000256" key="3">
    <source>
        <dbReference type="ARBA" id="ARBA00022452"/>
    </source>
</evidence>
<dbReference type="Proteomes" id="UP000757103">
    <property type="component" value="Unassembled WGS sequence"/>
</dbReference>
<reference evidence="13" key="1">
    <citation type="journal article" date="2021" name="PeerJ">
        <title>Extensive microbial diversity within the chicken gut microbiome revealed by metagenomics and culture.</title>
        <authorList>
            <person name="Gilroy R."/>
            <person name="Ravi A."/>
            <person name="Getino M."/>
            <person name="Pursley I."/>
            <person name="Horton D.L."/>
            <person name="Alikhan N.F."/>
            <person name="Baker D."/>
            <person name="Gharbi K."/>
            <person name="Hall N."/>
            <person name="Watson M."/>
            <person name="Adriaenssens E.M."/>
            <person name="Foster-Nyarko E."/>
            <person name="Jarju S."/>
            <person name="Secka A."/>
            <person name="Antonio M."/>
            <person name="Oren A."/>
            <person name="Chaudhuri R.R."/>
            <person name="La Ragione R."/>
            <person name="Hildebrand F."/>
            <person name="Pallen M.J."/>
        </authorList>
    </citation>
    <scope>NUCLEOTIDE SEQUENCE</scope>
    <source>
        <strain evidence="13">CHK121-7720</strain>
    </source>
</reference>
<evidence type="ECO:0000256" key="5">
    <source>
        <dbReference type="ARBA" id="ARBA00023077"/>
    </source>
</evidence>
<evidence type="ECO:0000313" key="14">
    <source>
        <dbReference type="Proteomes" id="UP000757103"/>
    </source>
</evidence>
<feature type="domain" description="TonB-dependent receptor-like beta-barrel" evidence="11">
    <location>
        <begin position="449"/>
        <end position="924"/>
    </location>
</feature>
<dbReference type="NCBIfam" id="TIGR04056">
    <property type="entry name" value="OMP_RagA_SusC"/>
    <property type="match status" value="1"/>
</dbReference>
<dbReference type="InterPro" id="IPR023996">
    <property type="entry name" value="TonB-dep_OMP_SusC/RagA"/>
</dbReference>
<gene>
    <name evidence="13" type="ORF">K8U91_06310</name>
</gene>
<proteinExistence type="inferred from homology"/>
<dbReference type="PROSITE" id="PS52016">
    <property type="entry name" value="TONB_DEPENDENT_REC_3"/>
    <property type="match status" value="1"/>
</dbReference>
<evidence type="ECO:0000256" key="2">
    <source>
        <dbReference type="ARBA" id="ARBA00022448"/>
    </source>
</evidence>
<dbReference type="Pfam" id="PF13715">
    <property type="entry name" value="CarbopepD_reg_2"/>
    <property type="match status" value="1"/>
</dbReference>
<keyword evidence="4 8" id="KW-0812">Transmembrane</keyword>
<dbReference type="NCBIfam" id="TIGR04057">
    <property type="entry name" value="SusC_RagA_signa"/>
    <property type="match status" value="1"/>
</dbReference>
<feature type="signal peptide" evidence="10">
    <location>
        <begin position="1"/>
        <end position="26"/>
    </location>
</feature>
<comment type="similarity">
    <text evidence="8 9">Belongs to the TonB-dependent receptor family.</text>
</comment>
<keyword evidence="10" id="KW-0732">Signal</keyword>
<dbReference type="RefSeq" id="WP_273306120.1">
    <property type="nucleotide sequence ID" value="NZ_DYUD01000020.1"/>
</dbReference>
<evidence type="ECO:0000256" key="9">
    <source>
        <dbReference type="RuleBase" id="RU003357"/>
    </source>
</evidence>
<accession>A0A921MR84</accession>
<keyword evidence="2 8" id="KW-0813">Transport</keyword>
<name>A0A921MR84_9BACT</name>
<evidence type="ECO:0000256" key="8">
    <source>
        <dbReference type="PROSITE-ProRule" id="PRU01360"/>
    </source>
</evidence>